<dbReference type="Gene3D" id="3.30.420.10">
    <property type="entry name" value="Ribonuclease H-like superfamily/Ribonuclease H"/>
    <property type="match status" value="1"/>
</dbReference>
<dbReference type="InterPro" id="IPR050951">
    <property type="entry name" value="Retrovirus_Pol_polyprotein"/>
</dbReference>
<dbReference type="SUPFAM" id="SSF53098">
    <property type="entry name" value="Ribonuclease H-like"/>
    <property type="match status" value="1"/>
</dbReference>
<sequence length="325" mass="37182">MESDIEKLVKTCPRCASVAKDPIKSELHSWPKPHSPWTRVHADFAGPMEERYYLLIVDAYSKWPEIVQMSSISSTTTIQAMKCIFAKFGNPETLVTDNGTQFTSFQFTSFCRSRGILHIRTPLFHPQSKRQAERFVDTFKRGLAKLKGEEPTVGALQTFLMAYRSTSCPSTPDQRSPAEAFLGRRLRTELDLMLPFRDLTNSTRNVKMESQFSRPNGARCRGFEINDAIFAKECRGQKPTWTPGFIARRVGNTTYTVRCGNELWTRHVNQLRLMIGTTATNTFLDMFDLSLLDPASRVMMQRRLPTRLNDRNVLDDPVCRLQVDP</sequence>
<dbReference type="Proteomes" id="UP001303046">
    <property type="component" value="Unassembled WGS sequence"/>
</dbReference>
<dbReference type="PANTHER" id="PTHR37984">
    <property type="entry name" value="PROTEIN CBG26694"/>
    <property type="match status" value="1"/>
</dbReference>
<dbReference type="InterPro" id="IPR001584">
    <property type="entry name" value="Integrase_cat-core"/>
</dbReference>
<keyword evidence="3" id="KW-1185">Reference proteome</keyword>
<dbReference type="PROSITE" id="PS50994">
    <property type="entry name" value="INTEGRASE"/>
    <property type="match status" value="1"/>
</dbReference>
<protein>
    <recommendedName>
        <fullName evidence="1">Integrase catalytic domain-containing protein</fullName>
    </recommendedName>
</protein>
<organism evidence="2 3">
    <name type="scientific">Necator americanus</name>
    <name type="common">Human hookworm</name>
    <dbReference type="NCBI Taxonomy" id="51031"/>
    <lineage>
        <taxon>Eukaryota</taxon>
        <taxon>Metazoa</taxon>
        <taxon>Ecdysozoa</taxon>
        <taxon>Nematoda</taxon>
        <taxon>Chromadorea</taxon>
        <taxon>Rhabditida</taxon>
        <taxon>Rhabditina</taxon>
        <taxon>Rhabditomorpha</taxon>
        <taxon>Strongyloidea</taxon>
        <taxon>Ancylostomatidae</taxon>
        <taxon>Bunostominae</taxon>
        <taxon>Necator</taxon>
    </lineage>
</organism>
<evidence type="ECO:0000313" key="2">
    <source>
        <dbReference type="EMBL" id="KAK6762350.1"/>
    </source>
</evidence>
<dbReference type="InterPro" id="IPR036397">
    <property type="entry name" value="RNaseH_sf"/>
</dbReference>
<dbReference type="InterPro" id="IPR012337">
    <property type="entry name" value="RNaseH-like_sf"/>
</dbReference>
<name>A0ABR1EI33_NECAM</name>
<gene>
    <name evidence="2" type="primary">Necator_chrX.g23332</name>
    <name evidence="2" type="ORF">RB195_023169</name>
</gene>
<evidence type="ECO:0000313" key="3">
    <source>
        <dbReference type="Proteomes" id="UP001303046"/>
    </source>
</evidence>
<evidence type="ECO:0000259" key="1">
    <source>
        <dbReference type="PROSITE" id="PS50994"/>
    </source>
</evidence>
<feature type="domain" description="Integrase catalytic" evidence="1">
    <location>
        <begin position="32"/>
        <end position="185"/>
    </location>
</feature>
<dbReference type="EMBL" id="JAVFWL010000006">
    <property type="protein sequence ID" value="KAK6762350.1"/>
    <property type="molecule type" value="Genomic_DNA"/>
</dbReference>
<accession>A0ABR1EI33</accession>
<proteinExistence type="predicted"/>
<dbReference type="PANTHER" id="PTHR37984:SF5">
    <property type="entry name" value="PROTEIN NYNRIN-LIKE"/>
    <property type="match status" value="1"/>
</dbReference>
<dbReference type="Pfam" id="PF00665">
    <property type="entry name" value="rve"/>
    <property type="match status" value="1"/>
</dbReference>
<comment type="caution">
    <text evidence="2">The sequence shown here is derived from an EMBL/GenBank/DDBJ whole genome shotgun (WGS) entry which is preliminary data.</text>
</comment>
<reference evidence="2 3" key="1">
    <citation type="submission" date="2023-08" db="EMBL/GenBank/DDBJ databases">
        <title>A Necator americanus chromosomal reference genome.</title>
        <authorList>
            <person name="Ilik V."/>
            <person name="Petrzelkova K.J."/>
            <person name="Pardy F."/>
            <person name="Fuh T."/>
            <person name="Niatou-Singa F.S."/>
            <person name="Gouil Q."/>
            <person name="Baker L."/>
            <person name="Ritchie M.E."/>
            <person name="Jex A.R."/>
            <person name="Gazzola D."/>
            <person name="Li H."/>
            <person name="Toshio Fujiwara R."/>
            <person name="Zhan B."/>
            <person name="Aroian R.V."/>
            <person name="Pafco B."/>
            <person name="Schwarz E.M."/>
        </authorList>
    </citation>
    <scope>NUCLEOTIDE SEQUENCE [LARGE SCALE GENOMIC DNA]</scope>
    <source>
        <strain evidence="2 3">Aroian</strain>
        <tissue evidence="2">Whole animal</tissue>
    </source>
</reference>